<proteinExistence type="predicted"/>
<evidence type="ECO:0000313" key="1">
    <source>
        <dbReference type="EnsemblMetazoa" id="Aqu2.1.03691_001"/>
    </source>
</evidence>
<accession>A0A1X7SNM4</accession>
<protein>
    <submittedName>
        <fullName evidence="1">Uncharacterized protein</fullName>
    </submittedName>
</protein>
<organism evidence="1">
    <name type="scientific">Amphimedon queenslandica</name>
    <name type="common">Sponge</name>
    <dbReference type="NCBI Taxonomy" id="400682"/>
    <lineage>
        <taxon>Eukaryota</taxon>
        <taxon>Metazoa</taxon>
        <taxon>Porifera</taxon>
        <taxon>Demospongiae</taxon>
        <taxon>Heteroscleromorpha</taxon>
        <taxon>Haplosclerida</taxon>
        <taxon>Niphatidae</taxon>
        <taxon>Amphimedon</taxon>
    </lineage>
</organism>
<dbReference type="OrthoDB" id="428159at2759"/>
<dbReference type="InParanoid" id="A0A1X7SNM4"/>
<name>A0A1X7SNM4_AMPQE</name>
<dbReference type="AlphaFoldDB" id="A0A1X7SNM4"/>
<reference evidence="1" key="1">
    <citation type="submission" date="2017-05" db="UniProtKB">
        <authorList>
            <consortium name="EnsemblMetazoa"/>
        </authorList>
    </citation>
    <scope>IDENTIFICATION</scope>
</reference>
<dbReference type="EnsemblMetazoa" id="Aqu2.1.03691_001">
    <property type="protein sequence ID" value="Aqu2.1.03691_001"/>
    <property type="gene ID" value="Aqu2.1.03691"/>
</dbReference>
<sequence length="51" mass="5397">ISQLSISDINCQFQNRPASKNISVSVGVNQLSMTGALLDGSHPVILSSLKK</sequence>